<dbReference type="Proteomes" id="UP000015102">
    <property type="component" value="Unassembled WGS sequence"/>
</dbReference>
<evidence type="ECO:0000313" key="1">
    <source>
        <dbReference type="EnsemblMetazoa" id="MESCA000200-PA"/>
    </source>
</evidence>
<protein>
    <submittedName>
        <fullName evidence="1">Uncharacterized protein</fullName>
    </submittedName>
</protein>
<reference evidence="1" key="2">
    <citation type="submission" date="2015-06" db="UniProtKB">
        <authorList>
            <consortium name="EnsemblMetazoa"/>
        </authorList>
    </citation>
    <scope>IDENTIFICATION</scope>
</reference>
<dbReference type="EnsemblMetazoa" id="MESCA000200-RA">
    <property type="protein sequence ID" value="MESCA000200-PA"/>
    <property type="gene ID" value="MESCA000200"/>
</dbReference>
<dbReference type="AlphaFoldDB" id="T1GAE5"/>
<proteinExistence type="predicted"/>
<dbReference type="HOGENOM" id="CLU_2948605_0_0_1"/>
<accession>T1GAE5</accession>
<name>T1GAE5_MEGSC</name>
<reference evidence="2" key="1">
    <citation type="submission" date="2013-02" db="EMBL/GenBank/DDBJ databases">
        <authorList>
            <person name="Hughes D."/>
        </authorList>
    </citation>
    <scope>NUCLEOTIDE SEQUENCE</scope>
    <source>
        <strain>Durham</strain>
        <strain evidence="2">NC isolate 2 -- Noor lab</strain>
    </source>
</reference>
<sequence length="60" mass="7071">MEVVKTTATEILGMQTPQRPSDWRDEDYDKAVAIKICFTRKRSKQTRGLRRKRFKTKGGR</sequence>
<dbReference type="EMBL" id="CAQQ02392290">
    <property type="status" value="NOT_ANNOTATED_CDS"/>
    <property type="molecule type" value="Genomic_DNA"/>
</dbReference>
<keyword evidence="2" id="KW-1185">Reference proteome</keyword>
<evidence type="ECO:0000313" key="2">
    <source>
        <dbReference type="Proteomes" id="UP000015102"/>
    </source>
</evidence>
<organism evidence="1 2">
    <name type="scientific">Megaselia scalaris</name>
    <name type="common">Humpbacked fly</name>
    <name type="synonym">Phora scalaris</name>
    <dbReference type="NCBI Taxonomy" id="36166"/>
    <lineage>
        <taxon>Eukaryota</taxon>
        <taxon>Metazoa</taxon>
        <taxon>Ecdysozoa</taxon>
        <taxon>Arthropoda</taxon>
        <taxon>Hexapoda</taxon>
        <taxon>Insecta</taxon>
        <taxon>Pterygota</taxon>
        <taxon>Neoptera</taxon>
        <taxon>Endopterygota</taxon>
        <taxon>Diptera</taxon>
        <taxon>Brachycera</taxon>
        <taxon>Muscomorpha</taxon>
        <taxon>Platypezoidea</taxon>
        <taxon>Phoridae</taxon>
        <taxon>Megaseliini</taxon>
        <taxon>Megaselia</taxon>
    </lineage>
</organism>